<dbReference type="AlphaFoldDB" id="A0AAN8VCT8"/>
<dbReference type="EMBL" id="JBAMMX010000014">
    <property type="protein sequence ID" value="KAK6927651.1"/>
    <property type="molecule type" value="Genomic_DNA"/>
</dbReference>
<evidence type="ECO:0000313" key="2">
    <source>
        <dbReference type="Proteomes" id="UP001370490"/>
    </source>
</evidence>
<accession>A0AAN8VCT8</accession>
<evidence type="ECO:0000313" key="1">
    <source>
        <dbReference type="EMBL" id="KAK6927651.1"/>
    </source>
</evidence>
<reference evidence="1 2" key="1">
    <citation type="submission" date="2023-12" db="EMBL/GenBank/DDBJ databases">
        <title>A high-quality genome assembly for Dillenia turbinata (Dilleniales).</title>
        <authorList>
            <person name="Chanderbali A."/>
        </authorList>
    </citation>
    <scope>NUCLEOTIDE SEQUENCE [LARGE SCALE GENOMIC DNA]</scope>
    <source>
        <strain evidence="1">LSX21</strain>
        <tissue evidence="1">Leaf</tissue>
    </source>
</reference>
<proteinExistence type="predicted"/>
<name>A0AAN8VCT8_9MAGN</name>
<keyword evidence="2" id="KW-1185">Reference proteome</keyword>
<dbReference type="PANTHER" id="PTHR34807">
    <property type="entry name" value="OS08G0270800 PROTEIN"/>
    <property type="match status" value="1"/>
</dbReference>
<dbReference type="Proteomes" id="UP001370490">
    <property type="component" value="Unassembled WGS sequence"/>
</dbReference>
<organism evidence="1 2">
    <name type="scientific">Dillenia turbinata</name>
    <dbReference type="NCBI Taxonomy" id="194707"/>
    <lineage>
        <taxon>Eukaryota</taxon>
        <taxon>Viridiplantae</taxon>
        <taxon>Streptophyta</taxon>
        <taxon>Embryophyta</taxon>
        <taxon>Tracheophyta</taxon>
        <taxon>Spermatophyta</taxon>
        <taxon>Magnoliopsida</taxon>
        <taxon>eudicotyledons</taxon>
        <taxon>Gunneridae</taxon>
        <taxon>Pentapetalae</taxon>
        <taxon>Dilleniales</taxon>
        <taxon>Dilleniaceae</taxon>
        <taxon>Dillenia</taxon>
    </lineage>
</organism>
<dbReference type="PANTHER" id="PTHR34807:SF6">
    <property type="entry name" value="MYB-CC TYPE TRANSCRIPTION FACTOR LHEQLE-CONTAINING DOMAIN-CONTAINING PROTEIN"/>
    <property type="match status" value="1"/>
</dbReference>
<gene>
    <name evidence="1" type="ORF">RJ641_006242</name>
</gene>
<protein>
    <submittedName>
        <fullName evidence="1">Uncharacterized protein</fullName>
    </submittedName>
</protein>
<comment type="caution">
    <text evidence="1">The sequence shown here is derived from an EMBL/GenBank/DDBJ whole genome shotgun (WGS) entry which is preliminary data.</text>
</comment>
<sequence>MKRVSVNFQSQQPSSGGAVVVDKQALNKIKHETLLKDYLKLQKGFVSAKKKLQIEEEKRINLLAEVQYGYLTGPQSSTFGPKYDVQQPDIDAQTEAPVKRRKCRFNEAASVDAFPSVYRERQKQVDLGREKTQTVDLLPLDLEKSKKCIVSNRRVGKKRISWQSSVDLKV</sequence>